<sequence length="212" mass="24470">MRKFILSILLLVSINTYSQSTKTKEAVLIADSILKSQIGERLFQYFILSEGSYYSYEDRREKQWTGKFLEKNRLPKSFVTLHFLYHFDYPNVKGIRGGLWLIVDNNFKLIDTLNFEFIPRFITEDKPLDFISVDSALTIAKSNSKPNIYKVSIPTLAYNEKLKQYIYTSSHDLTVVLNSTGKDIGEFEIIKIDAKTGNLINISKGYKGIVIR</sequence>
<reference evidence="1 2" key="1">
    <citation type="submission" date="2020-11" db="EMBL/GenBank/DDBJ databases">
        <title>Hymenobacter sp.</title>
        <authorList>
            <person name="Kim M.K."/>
        </authorList>
    </citation>
    <scope>NUCLEOTIDE SEQUENCE [LARGE SCALE GENOMIC DNA]</scope>
    <source>
        <strain evidence="1 2">BT594</strain>
    </source>
</reference>
<evidence type="ECO:0000313" key="1">
    <source>
        <dbReference type="EMBL" id="MBG8553301.1"/>
    </source>
</evidence>
<accession>A0ABS0KZK5</accession>
<evidence type="ECO:0000313" key="2">
    <source>
        <dbReference type="Proteomes" id="UP000601099"/>
    </source>
</evidence>
<gene>
    <name evidence="1" type="ORF">I5L79_07075</name>
</gene>
<protein>
    <recommendedName>
        <fullName evidence="3">PepSY domain-containing protein</fullName>
    </recommendedName>
</protein>
<keyword evidence="2" id="KW-1185">Reference proteome</keyword>
<dbReference type="RefSeq" id="WP_196954322.1">
    <property type="nucleotide sequence ID" value="NZ_JADWYK010000003.1"/>
</dbReference>
<name>A0ABS0KZK5_9BACT</name>
<comment type="caution">
    <text evidence="1">The sequence shown here is derived from an EMBL/GenBank/DDBJ whole genome shotgun (WGS) entry which is preliminary data.</text>
</comment>
<dbReference type="EMBL" id="JADWYK010000003">
    <property type="protein sequence ID" value="MBG8553301.1"/>
    <property type="molecule type" value="Genomic_DNA"/>
</dbReference>
<evidence type="ECO:0008006" key="3">
    <source>
        <dbReference type="Google" id="ProtNLM"/>
    </source>
</evidence>
<proteinExistence type="predicted"/>
<dbReference type="Proteomes" id="UP000601099">
    <property type="component" value="Unassembled WGS sequence"/>
</dbReference>
<organism evidence="1 2">
    <name type="scientific">Hymenobacter guriensis</name>
    <dbReference type="NCBI Taxonomy" id="2793065"/>
    <lineage>
        <taxon>Bacteria</taxon>
        <taxon>Pseudomonadati</taxon>
        <taxon>Bacteroidota</taxon>
        <taxon>Cytophagia</taxon>
        <taxon>Cytophagales</taxon>
        <taxon>Hymenobacteraceae</taxon>
        <taxon>Hymenobacter</taxon>
    </lineage>
</organism>